<dbReference type="OrthoDB" id="20295at2759"/>
<evidence type="ECO:0000313" key="5">
    <source>
        <dbReference type="RefSeq" id="XP_015517872.2"/>
    </source>
</evidence>
<dbReference type="SUPFAM" id="SSF57850">
    <property type="entry name" value="RING/U-box"/>
    <property type="match status" value="1"/>
</dbReference>
<dbReference type="GO" id="GO:0005634">
    <property type="term" value="C:nucleus"/>
    <property type="evidence" value="ECO:0007669"/>
    <property type="project" value="TreeGrafter"/>
</dbReference>
<dbReference type="PROSITE" id="PS50966">
    <property type="entry name" value="ZF_SWIM"/>
    <property type="match status" value="1"/>
</dbReference>
<dbReference type="PROSITE" id="PS51698">
    <property type="entry name" value="U_BOX"/>
    <property type="match status" value="1"/>
</dbReference>
<dbReference type="AlphaFoldDB" id="A0A6J0BUD5"/>
<dbReference type="InterPro" id="IPR039847">
    <property type="entry name" value="Ubox5"/>
</dbReference>
<dbReference type="InterPro" id="IPR039925">
    <property type="entry name" value="RNF37_RING-Ubox"/>
</dbReference>
<dbReference type="RefSeq" id="XP_015517872.2">
    <property type="nucleotide sequence ID" value="XM_015662386.2"/>
</dbReference>
<feature type="domain" description="U-box" evidence="3">
    <location>
        <begin position="216"/>
        <end position="296"/>
    </location>
</feature>
<keyword evidence="1" id="KW-0862">Zinc</keyword>
<dbReference type="GO" id="GO:0008270">
    <property type="term" value="F:zinc ion binding"/>
    <property type="evidence" value="ECO:0007669"/>
    <property type="project" value="UniProtKB-KW"/>
</dbReference>
<dbReference type="GO" id="GO:0000209">
    <property type="term" value="P:protein polyubiquitination"/>
    <property type="evidence" value="ECO:0007669"/>
    <property type="project" value="TreeGrafter"/>
</dbReference>
<dbReference type="SMART" id="SM00504">
    <property type="entry name" value="Ubox"/>
    <property type="match status" value="1"/>
</dbReference>
<keyword evidence="1" id="KW-0479">Metal-binding</keyword>
<evidence type="ECO:0000259" key="2">
    <source>
        <dbReference type="PROSITE" id="PS50966"/>
    </source>
</evidence>
<keyword evidence="1" id="KW-0863">Zinc-finger</keyword>
<dbReference type="PANTHER" id="PTHR13492:SF2">
    <property type="entry name" value="RING FINGER PROTEIN 37"/>
    <property type="match status" value="1"/>
</dbReference>
<feature type="domain" description="SWIM-type" evidence="2">
    <location>
        <begin position="422"/>
        <end position="461"/>
    </location>
</feature>
<dbReference type="Proteomes" id="UP000829291">
    <property type="component" value="Chromosome 2"/>
</dbReference>
<dbReference type="Pfam" id="PF04564">
    <property type="entry name" value="U-box"/>
    <property type="match status" value="1"/>
</dbReference>
<dbReference type="InParanoid" id="A0A6J0BUD5"/>
<dbReference type="Gene3D" id="3.30.40.10">
    <property type="entry name" value="Zinc/RING finger domain, C3HC4 (zinc finger)"/>
    <property type="match status" value="1"/>
</dbReference>
<dbReference type="InterPro" id="IPR045696">
    <property type="entry name" value="Ubox5_N"/>
</dbReference>
<dbReference type="InterPro" id="IPR003613">
    <property type="entry name" value="Ubox_domain"/>
</dbReference>
<sequence length="484" mass="53729">MLLNFCHPCLRPEISCSTISTEGYDVKNLVNESSQGFLAYACIKPPINIDLTFICNVEISRVIVWPSVGSQKSSGFQLMAKSTTDTGAPYSTLSNAYLSAAQGGVIFYRRDINETLTCVPNGFLQRYIKISDHHAVNKATNLRLCIVKTENSVPAIGRIEVWGRVARCCGRDVIAGVNSLWTQEHSPRIPTIDEIRESPTKKNDHDSLEKSNCAVEVPEDFLDPITYEVMVQPIMLPSGKIIDQLTLERHEQNEALWGRSPSDPFTGIPFGNTCKPIIATSLKARIDKFLIENSNDDNIKKLPRTVGRKISQVCDQLVGVERTVCANSKSTVLKVKSSHTLKRNIPSNLTNSQHKLPVLVMCTKQSLDLTESKRTRLSKTPQRCTVSDDIDIEGDCARNISNEIDGDLELNVKSVLSGLKRFNGPKTREASGVPKGCSCCKSSILYKLPCKHVICRRVLTTVKLPKCQHCGLSYSTRDPIRIHD</sequence>
<dbReference type="InterPro" id="IPR007527">
    <property type="entry name" value="Znf_SWIM"/>
</dbReference>
<dbReference type="InterPro" id="IPR013083">
    <property type="entry name" value="Znf_RING/FYVE/PHD"/>
</dbReference>
<evidence type="ECO:0000259" key="3">
    <source>
        <dbReference type="PROSITE" id="PS51698"/>
    </source>
</evidence>
<evidence type="ECO:0000256" key="1">
    <source>
        <dbReference type="PROSITE-ProRule" id="PRU00325"/>
    </source>
</evidence>
<gene>
    <name evidence="5" type="primary">LOC107222864</name>
</gene>
<organism evidence="5">
    <name type="scientific">Neodiprion lecontei</name>
    <name type="common">Redheaded pine sawfly</name>
    <dbReference type="NCBI Taxonomy" id="441921"/>
    <lineage>
        <taxon>Eukaryota</taxon>
        <taxon>Metazoa</taxon>
        <taxon>Ecdysozoa</taxon>
        <taxon>Arthropoda</taxon>
        <taxon>Hexapoda</taxon>
        <taxon>Insecta</taxon>
        <taxon>Pterygota</taxon>
        <taxon>Neoptera</taxon>
        <taxon>Endopterygota</taxon>
        <taxon>Hymenoptera</taxon>
        <taxon>Tenthredinoidea</taxon>
        <taxon>Diprionidae</taxon>
        <taxon>Diprioninae</taxon>
        <taxon>Neodiprion</taxon>
    </lineage>
</organism>
<proteinExistence type="predicted"/>
<evidence type="ECO:0000313" key="4">
    <source>
        <dbReference type="Proteomes" id="UP000829291"/>
    </source>
</evidence>
<protein>
    <submittedName>
        <fullName evidence="5">RING finger protein 37</fullName>
    </submittedName>
</protein>
<name>A0A6J0BUD5_NEOLC</name>
<dbReference type="KEGG" id="nlo:107222864"/>
<keyword evidence="4" id="KW-1185">Reference proteome</keyword>
<dbReference type="FunCoup" id="A0A6J0BUD5">
    <property type="interactions" value="1412"/>
</dbReference>
<reference evidence="5" key="1">
    <citation type="submission" date="2025-08" db="UniProtKB">
        <authorList>
            <consortium name="RefSeq"/>
        </authorList>
    </citation>
    <scope>IDENTIFICATION</scope>
    <source>
        <tissue evidence="5">Thorax and Abdomen</tissue>
    </source>
</reference>
<dbReference type="CDD" id="cd16660">
    <property type="entry name" value="RING-Ubox_RNF37"/>
    <property type="match status" value="1"/>
</dbReference>
<dbReference type="GO" id="GO:0031625">
    <property type="term" value="F:ubiquitin protein ligase binding"/>
    <property type="evidence" value="ECO:0007669"/>
    <property type="project" value="TreeGrafter"/>
</dbReference>
<dbReference type="GeneID" id="107222864"/>
<accession>A0A6J0BUD5</accession>
<dbReference type="Pfam" id="PF19318">
    <property type="entry name" value="DUF5918"/>
    <property type="match status" value="2"/>
</dbReference>
<dbReference type="GO" id="GO:0034450">
    <property type="term" value="F:ubiquitin-ubiquitin ligase activity"/>
    <property type="evidence" value="ECO:0007669"/>
    <property type="project" value="TreeGrafter"/>
</dbReference>
<dbReference type="PANTHER" id="PTHR13492">
    <property type="entry name" value="RING FINGER PROTEIN 37"/>
    <property type="match status" value="1"/>
</dbReference>